<dbReference type="EMBL" id="BT062912">
    <property type="protein sequence ID" value="ACN27609.1"/>
    <property type="molecule type" value="mRNA"/>
</dbReference>
<organism evidence="1">
    <name type="scientific">Zea mays</name>
    <name type="common">Maize</name>
    <dbReference type="NCBI Taxonomy" id="4577"/>
    <lineage>
        <taxon>Eukaryota</taxon>
        <taxon>Viridiplantae</taxon>
        <taxon>Streptophyta</taxon>
        <taxon>Embryophyta</taxon>
        <taxon>Tracheophyta</taxon>
        <taxon>Spermatophyta</taxon>
        <taxon>Magnoliopsida</taxon>
        <taxon>Liliopsida</taxon>
        <taxon>Poales</taxon>
        <taxon>Poaceae</taxon>
        <taxon>PACMAD clade</taxon>
        <taxon>Panicoideae</taxon>
        <taxon>Andropogonodae</taxon>
        <taxon>Andropogoneae</taxon>
        <taxon>Tripsacinae</taxon>
        <taxon>Zea</taxon>
    </lineage>
</organism>
<sequence length="141" mass="15658">MDEGLFVLVTLVDTSGEDDLLTDNMLFLVAEGTEFEPSEAAGYRPSLALPLTRYRKKISRSVHAEVVEISQVQLELRRGYPSHVREDLRCDWDAGGRAEDHSSSSAPGISFHASIIRLIDSRTTLTLSNLLALKKVTQEDL</sequence>
<proteinExistence type="evidence at transcript level"/>
<evidence type="ECO:0000313" key="1">
    <source>
        <dbReference type="EMBL" id="ACN27609.1"/>
    </source>
</evidence>
<dbReference type="AlphaFoldDB" id="C0P3P3"/>
<protein>
    <submittedName>
        <fullName evidence="1">Uncharacterized protein</fullName>
    </submittedName>
</protein>
<accession>C0P3P3</accession>
<dbReference type="HOGENOM" id="CLU_1828144_0_0_1"/>
<reference evidence="1" key="1">
    <citation type="journal article" date="2009" name="PLoS Genet.">
        <title>Sequencing, mapping, and analysis of 27,455 maize full-length cDNAs.</title>
        <authorList>
            <person name="Soderlund C."/>
            <person name="Descour A."/>
            <person name="Kudrna D."/>
            <person name="Bomhoff M."/>
            <person name="Boyd L."/>
            <person name="Currie J."/>
            <person name="Angelova A."/>
            <person name="Collura K."/>
            <person name="Wissotski M."/>
            <person name="Ashley E."/>
            <person name="Morrow D."/>
            <person name="Fernandes J."/>
            <person name="Walbot V."/>
            <person name="Yu Y."/>
        </authorList>
    </citation>
    <scope>NUCLEOTIDE SEQUENCE</scope>
    <source>
        <strain evidence="1">B73</strain>
    </source>
</reference>
<name>C0P3P3_MAIZE</name>
<reference evidence="1" key="2">
    <citation type="submission" date="2012-06" db="EMBL/GenBank/DDBJ databases">
        <authorList>
            <person name="Yu Y."/>
            <person name="Currie J."/>
            <person name="Lomeli R."/>
            <person name="Angelova A."/>
            <person name="Collura K."/>
            <person name="Wissotski M."/>
            <person name="Campos D."/>
            <person name="Kudrna D."/>
            <person name="Golser W."/>
            <person name="Ashely E."/>
            <person name="Descour A."/>
            <person name="Fernandes J."/>
            <person name="Soderlund C."/>
            <person name="Walbot V."/>
        </authorList>
    </citation>
    <scope>NUCLEOTIDE SEQUENCE</scope>
    <source>
        <strain evidence="1">B73</strain>
    </source>
</reference>